<dbReference type="Proteomes" id="UP000663889">
    <property type="component" value="Unassembled WGS sequence"/>
</dbReference>
<evidence type="ECO:0000313" key="2">
    <source>
        <dbReference type="EMBL" id="CAF1201293.1"/>
    </source>
</evidence>
<feature type="non-terminal residue" evidence="2">
    <location>
        <position position="1"/>
    </location>
</feature>
<accession>A0A814WGX2</accession>
<keyword evidence="1" id="KW-0812">Transmembrane</keyword>
<protein>
    <submittedName>
        <fullName evidence="2">Uncharacterized protein</fullName>
    </submittedName>
</protein>
<dbReference type="AlphaFoldDB" id="A0A814WGX2"/>
<proteinExistence type="predicted"/>
<evidence type="ECO:0000256" key="1">
    <source>
        <dbReference type="SAM" id="Phobius"/>
    </source>
</evidence>
<feature type="transmembrane region" description="Helical" evidence="1">
    <location>
        <begin position="20"/>
        <end position="39"/>
    </location>
</feature>
<reference evidence="2" key="1">
    <citation type="submission" date="2021-02" db="EMBL/GenBank/DDBJ databases">
        <authorList>
            <person name="Nowell W R."/>
        </authorList>
    </citation>
    <scope>NUCLEOTIDE SEQUENCE</scope>
</reference>
<keyword evidence="1" id="KW-1133">Transmembrane helix</keyword>
<dbReference type="EMBL" id="CAJNOU010001418">
    <property type="protein sequence ID" value="CAF1201293.1"/>
    <property type="molecule type" value="Genomic_DNA"/>
</dbReference>
<comment type="caution">
    <text evidence="2">The sequence shown here is derived from an EMBL/GenBank/DDBJ whole genome shotgun (WGS) entry which is preliminary data.</text>
</comment>
<dbReference type="Proteomes" id="UP000663874">
    <property type="component" value="Unassembled WGS sequence"/>
</dbReference>
<name>A0A814WGX2_9BILA</name>
<evidence type="ECO:0000313" key="4">
    <source>
        <dbReference type="Proteomes" id="UP000663889"/>
    </source>
</evidence>
<keyword evidence="1" id="KW-0472">Membrane</keyword>
<gene>
    <name evidence="3" type="ORF">FNK824_LOCUS34145</name>
    <name evidence="2" type="ORF">SEV965_LOCUS21158</name>
</gene>
<evidence type="ECO:0000313" key="3">
    <source>
        <dbReference type="EMBL" id="CAF4160170.1"/>
    </source>
</evidence>
<dbReference type="EMBL" id="CAJOBE010013115">
    <property type="protein sequence ID" value="CAF4160170.1"/>
    <property type="molecule type" value="Genomic_DNA"/>
</dbReference>
<organism evidence="2 4">
    <name type="scientific">Rotaria sordida</name>
    <dbReference type="NCBI Taxonomy" id="392033"/>
    <lineage>
        <taxon>Eukaryota</taxon>
        <taxon>Metazoa</taxon>
        <taxon>Spiralia</taxon>
        <taxon>Gnathifera</taxon>
        <taxon>Rotifera</taxon>
        <taxon>Eurotatoria</taxon>
        <taxon>Bdelloidea</taxon>
        <taxon>Philodinida</taxon>
        <taxon>Philodinidae</taxon>
        <taxon>Rotaria</taxon>
    </lineage>
</organism>
<sequence length="50" mass="5657">GYLFTSDYLNDQLLREGMHIPITIAVIFDIATLNFKYLLSATNFVTISTT</sequence>